<dbReference type="InterPro" id="IPR036394">
    <property type="entry name" value="Ribosomal_uL22_sf"/>
</dbReference>
<keyword evidence="3 4" id="KW-0687">Ribonucleoprotein</keyword>
<dbReference type="PANTHER" id="PTHR13501:SF10">
    <property type="entry name" value="LARGE RIBOSOMAL SUBUNIT PROTEIN UL22M"/>
    <property type="match status" value="1"/>
</dbReference>
<evidence type="ECO:0000256" key="5">
    <source>
        <dbReference type="SAM" id="MobiDB-lite"/>
    </source>
</evidence>
<dbReference type="GO" id="GO:0003735">
    <property type="term" value="F:structural constituent of ribosome"/>
    <property type="evidence" value="ECO:0007669"/>
    <property type="project" value="InterPro"/>
</dbReference>
<dbReference type="InterPro" id="IPR047867">
    <property type="entry name" value="Ribosomal_uL22_bac/org-type"/>
</dbReference>
<dbReference type="Gene3D" id="3.90.470.10">
    <property type="entry name" value="Ribosomal protein L22/L17"/>
    <property type="match status" value="1"/>
</dbReference>
<comment type="similarity">
    <text evidence="1 4">Belongs to the universal ribosomal protein uL22 family.</text>
</comment>
<dbReference type="EMBL" id="QGMG01000206">
    <property type="protein sequence ID" value="TVY55814.1"/>
    <property type="molecule type" value="Genomic_DNA"/>
</dbReference>
<evidence type="ECO:0000256" key="1">
    <source>
        <dbReference type="ARBA" id="ARBA00009451"/>
    </source>
</evidence>
<keyword evidence="7" id="KW-1185">Reference proteome</keyword>
<evidence type="ECO:0000313" key="7">
    <source>
        <dbReference type="Proteomes" id="UP000481288"/>
    </source>
</evidence>
<sequence length="324" mass="36723">MSLHLPSRRALRSAASLTSSSFHIPRTHRRTLFNFGAKGWGTGTDQVLDATAKPNNPLTEDYLKRKAKPKNSLLRGGLSSSSILEDEEIAGPLPQPGRAGDAKPLSRDPDTMAAATDPDPGSRKRWERKMVIRDIHKRGRLTKTQLLKKQERVQLSKSHDFKTSVKKLSPLARQIVGKTVEDAIIQMRFSVKKAAKDVKEHLQHAKNEAIVRRGMGLGKAKGEDFTPVQIATKVKKSVRIDDPTRLYVDQAWVGKGLYGKSLDSRARGRVYLLKNPTTSMTLVLKEEKTRIRLHEEKQEKLRKRKVWTQLPNRPITAQRQYYSW</sequence>
<dbReference type="InterPro" id="IPR001063">
    <property type="entry name" value="Ribosomal_uL22"/>
</dbReference>
<name>A0A7D8UR14_9HELO</name>
<organism evidence="6 7">
    <name type="scientific">Lachnellula cervina</name>
    <dbReference type="NCBI Taxonomy" id="1316786"/>
    <lineage>
        <taxon>Eukaryota</taxon>
        <taxon>Fungi</taxon>
        <taxon>Dikarya</taxon>
        <taxon>Ascomycota</taxon>
        <taxon>Pezizomycotina</taxon>
        <taxon>Leotiomycetes</taxon>
        <taxon>Helotiales</taxon>
        <taxon>Lachnaceae</taxon>
        <taxon>Lachnellula</taxon>
    </lineage>
</organism>
<dbReference type="PANTHER" id="PTHR13501">
    <property type="entry name" value="CHLOROPLAST 50S RIBOSOMAL PROTEIN L22-RELATED"/>
    <property type="match status" value="1"/>
</dbReference>
<evidence type="ECO:0000256" key="2">
    <source>
        <dbReference type="ARBA" id="ARBA00022980"/>
    </source>
</evidence>
<dbReference type="AlphaFoldDB" id="A0A7D8UR14"/>
<evidence type="ECO:0000256" key="4">
    <source>
        <dbReference type="RuleBase" id="RU004005"/>
    </source>
</evidence>
<protein>
    <submittedName>
        <fullName evidence="6">54S ribosomal protein L22, mitochondrial</fullName>
    </submittedName>
</protein>
<dbReference type="Pfam" id="PF00237">
    <property type="entry name" value="Ribosomal_L22"/>
    <property type="match status" value="2"/>
</dbReference>
<dbReference type="SUPFAM" id="SSF54843">
    <property type="entry name" value="Ribosomal protein L22"/>
    <property type="match status" value="1"/>
</dbReference>
<keyword evidence="2 4" id="KW-0689">Ribosomal protein</keyword>
<reference evidence="6 7" key="1">
    <citation type="submission" date="2018-05" db="EMBL/GenBank/DDBJ databases">
        <title>Whole genome sequencing for identification of molecular markers to develop diagnostic detection tools for the regulated plant pathogen Lachnellula willkommii.</title>
        <authorList>
            <person name="Giroux E."/>
            <person name="Bilodeau G."/>
        </authorList>
    </citation>
    <scope>NUCLEOTIDE SEQUENCE [LARGE SCALE GENOMIC DNA]</scope>
    <source>
        <strain evidence="6 7">CBS 625.97</strain>
    </source>
</reference>
<feature type="region of interest" description="Disordered" evidence="5">
    <location>
        <begin position="89"/>
        <end position="124"/>
    </location>
</feature>
<dbReference type="GO" id="GO:0006412">
    <property type="term" value="P:translation"/>
    <property type="evidence" value="ECO:0007669"/>
    <property type="project" value="InterPro"/>
</dbReference>
<dbReference type="Proteomes" id="UP000481288">
    <property type="component" value="Unassembled WGS sequence"/>
</dbReference>
<evidence type="ECO:0000256" key="3">
    <source>
        <dbReference type="ARBA" id="ARBA00023274"/>
    </source>
</evidence>
<feature type="compositionally biased region" description="Basic and acidic residues" evidence="5">
    <location>
        <begin position="100"/>
        <end position="110"/>
    </location>
</feature>
<comment type="caution">
    <text evidence="6">The sequence shown here is derived from an EMBL/GenBank/DDBJ whole genome shotgun (WGS) entry which is preliminary data.</text>
</comment>
<dbReference type="CDD" id="cd00336">
    <property type="entry name" value="Ribosomal_L22"/>
    <property type="match status" value="1"/>
</dbReference>
<dbReference type="GO" id="GO:0015934">
    <property type="term" value="C:large ribosomal subunit"/>
    <property type="evidence" value="ECO:0007669"/>
    <property type="project" value="InterPro"/>
</dbReference>
<accession>A0A7D8UR14</accession>
<dbReference type="OrthoDB" id="416470at2759"/>
<gene>
    <name evidence="6" type="primary">mrpl22</name>
    <name evidence="6" type="ORF">LCER1_G005125</name>
</gene>
<proteinExistence type="inferred from homology"/>
<evidence type="ECO:0000313" key="6">
    <source>
        <dbReference type="EMBL" id="TVY55814.1"/>
    </source>
</evidence>
<dbReference type="FunFam" id="3.90.470.10:FF:000017">
    <property type="entry name" value="54S ribosomal protein L22, mitochondrial"/>
    <property type="match status" value="1"/>
</dbReference>